<reference evidence="1 2" key="1">
    <citation type="journal article" date="2023" name="Arcadia Sci">
        <title>De novo assembly of a long-read Amblyomma americanum tick genome.</title>
        <authorList>
            <person name="Chou S."/>
            <person name="Poskanzer K.E."/>
            <person name="Rollins M."/>
            <person name="Thuy-Boun P.S."/>
        </authorList>
    </citation>
    <scope>NUCLEOTIDE SEQUENCE [LARGE SCALE GENOMIC DNA]</scope>
    <source>
        <strain evidence="1">F_SG_1</strain>
        <tissue evidence="1">Salivary glands</tissue>
    </source>
</reference>
<sequence>MARLVNNASLHGVEVRLSPAIALNEEVLARLQAACKLSTVLSSQATLARQREGPRMCLAVYHAELDDHRQSCGGGPAPVLRRLHRLVINGTA</sequence>
<dbReference type="AlphaFoldDB" id="A0AAQ4E0I2"/>
<evidence type="ECO:0000313" key="1">
    <source>
        <dbReference type="EMBL" id="KAK8768222.1"/>
    </source>
</evidence>
<organism evidence="1 2">
    <name type="scientific">Amblyomma americanum</name>
    <name type="common">Lone star tick</name>
    <dbReference type="NCBI Taxonomy" id="6943"/>
    <lineage>
        <taxon>Eukaryota</taxon>
        <taxon>Metazoa</taxon>
        <taxon>Ecdysozoa</taxon>
        <taxon>Arthropoda</taxon>
        <taxon>Chelicerata</taxon>
        <taxon>Arachnida</taxon>
        <taxon>Acari</taxon>
        <taxon>Parasitiformes</taxon>
        <taxon>Ixodida</taxon>
        <taxon>Ixodoidea</taxon>
        <taxon>Ixodidae</taxon>
        <taxon>Amblyomminae</taxon>
        <taxon>Amblyomma</taxon>
    </lineage>
</organism>
<name>A0AAQ4E0I2_AMBAM</name>
<protein>
    <submittedName>
        <fullName evidence="1">Uncharacterized protein</fullName>
    </submittedName>
</protein>
<keyword evidence="2" id="KW-1185">Reference proteome</keyword>
<dbReference type="Proteomes" id="UP001321473">
    <property type="component" value="Unassembled WGS sequence"/>
</dbReference>
<accession>A0AAQ4E0I2</accession>
<dbReference type="EMBL" id="JARKHS020024325">
    <property type="protein sequence ID" value="KAK8768222.1"/>
    <property type="molecule type" value="Genomic_DNA"/>
</dbReference>
<evidence type="ECO:0000313" key="2">
    <source>
        <dbReference type="Proteomes" id="UP001321473"/>
    </source>
</evidence>
<comment type="caution">
    <text evidence="1">The sequence shown here is derived from an EMBL/GenBank/DDBJ whole genome shotgun (WGS) entry which is preliminary data.</text>
</comment>
<gene>
    <name evidence="1" type="ORF">V5799_015313</name>
</gene>
<proteinExistence type="predicted"/>